<gene>
    <name evidence="1" type="ORF">LBBP_00173</name>
</gene>
<dbReference type="PATRIC" id="fig|280505.15.peg.167"/>
<accession>A0A0S2ILJ5</accession>
<name>A0A0S2ILJ5_LEPBO</name>
<organism evidence="1">
    <name type="scientific">Leptospira borgpetersenii serovar Ballum</name>
    <dbReference type="NCBI Taxonomy" id="280505"/>
    <lineage>
        <taxon>Bacteria</taxon>
        <taxon>Pseudomonadati</taxon>
        <taxon>Spirochaetota</taxon>
        <taxon>Spirochaetia</taxon>
        <taxon>Leptospirales</taxon>
        <taxon>Leptospiraceae</taxon>
        <taxon>Leptospira</taxon>
    </lineage>
</organism>
<dbReference type="EMBL" id="CP012029">
    <property type="protein sequence ID" value="ALO24540.1"/>
    <property type="molecule type" value="Genomic_DNA"/>
</dbReference>
<reference evidence="1 2" key="1">
    <citation type="journal article" date="2015" name="PLoS Negl. Trop. Dis.">
        <title>Distribution of Plasmids in Distinct Leptospira Pathogenic Species.</title>
        <authorList>
            <person name="Wang Y."/>
            <person name="Zhuang X."/>
            <person name="Zhong Y."/>
            <person name="Zhang C."/>
            <person name="Zhang Y."/>
            <person name="Zeng L."/>
            <person name="Zhu Y."/>
            <person name="He P."/>
            <person name="Dong K."/>
            <person name="Pal U."/>
            <person name="Guo X."/>
            <person name="Qin J."/>
        </authorList>
    </citation>
    <scope>NUCLEOTIDE SEQUENCE [LARGE SCALE GENOMIC DNA]</scope>
    <source>
        <strain evidence="1 2">56604</strain>
    </source>
</reference>
<proteinExistence type="predicted"/>
<dbReference type="Proteomes" id="UP000058857">
    <property type="component" value="Chromosome 1"/>
</dbReference>
<dbReference type="InterPro" id="IPR015422">
    <property type="entry name" value="PyrdxlP-dep_Trfase_small"/>
</dbReference>
<evidence type="ECO:0000313" key="2">
    <source>
        <dbReference type="Proteomes" id="UP000058857"/>
    </source>
</evidence>
<dbReference type="Gene3D" id="3.90.1150.10">
    <property type="entry name" value="Aspartate Aminotransferase, domain 1"/>
    <property type="match status" value="1"/>
</dbReference>
<evidence type="ECO:0000313" key="1">
    <source>
        <dbReference type="EMBL" id="ALO24540.1"/>
    </source>
</evidence>
<evidence type="ECO:0008006" key="3">
    <source>
        <dbReference type="Google" id="ProtNLM"/>
    </source>
</evidence>
<protein>
    <recommendedName>
        <fullName evidence="3">Aminotransferase, class I/II domain protein</fullName>
    </recommendedName>
</protein>
<dbReference type="AlphaFoldDB" id="A0A0S2ILJ5"/>
<sequence length="105" mass="11941">MLVNDLDPILKKAGIINVDSPRLFYSAFPNPSLLCQKDQAARFCPSFGTEPYIEFTLIIVPDETFFPGTDPNGSHRQECFRLSFVRESKEIEKGILRIGLEKFSK</sequence>